<dbReference type="EC" id="2.4.1.-" evidence="6"/>
<dbReference type="Proteomes" id="UP000694888">
    <property type="component" value="Unplaced"/>
</dbReference>
<dbReference type="GeneID" id="101847704"/>
<reference evidence="8" key="1">
    <citation type="submission" date="2025-08" db="UniProtKB">
        <authorList>
            <consortium name="RefSeq"/>
        </authorList>
    </citation>
    <scope>IDENTIFICATION</scope>
</reference>
<comment type="similarity">
    <text evidence="2 6">Belongs to the glycosyltransferase 92 family.</text>
</comment>
<evidence type="ECO:0000256" key="3">
    <source>
        <dbReference type="ARBA" id="ARBA00022676"/>
    </source>
</evidence>
<evidence type="ECO:0000256" key="4">
    <source>
        <dbReference type="ARBA" id="ARBA00022679"/>
    </source>
</evidence>
<evidence type="ECO:0000256" key="2">
    <source>
        <dbReference type="ARBA" id="ARBA00007647"/>
    </source>
</evidence>
<keyword evidence="7" id="KW-1185">Reference proteome</keyword>
<keyword evidence="5" id="KW-0472">Membrane</keyword>
<sequence length="433" mass="49593">MTEPTMHLRPLREKFMHRKERFVLLLMLIGPLLLLYSFCSTAYSDKAGRYTRLPLGLPRSPSRQLATRKLSSMENGDVIVYSAIVIPSRTQRSNMDVIVTTLRTSEQALTCCFVTYKLKLLSIQAQAHFSYYSQTDVHIGGYLNKGGYFALQYKCTVPLTDDYVMYLTMTPQKCPESLDEGIEISYVPEAKNRVALCTTLTDKYEPTPSEMVSWLEIQIQLGVDKIFIYDLLGSKNLSKVFDFYQRRGVLELQRFTLPKHEASEGGANRPLEDMQAESVPVLDCRQRAAGFTYVLCLGLDKALAPMSSVTLNGFFQELLKENPDSAGFYIDVDWSLTNPIEGETSRLRWIADKPYWEATMFMFLPDRVHTPNLSSMQPQLNYSTYKLLPEKAKLRHCPSADWDTCFPEPKIKNRYRTLNHQIRTVLSTLGINR</sequence>
<protein>
    <recommendedName>
        <fullName evidence="6">Glycosyltransferase family 92 protein</fullName>
        <ecNumber evidence="6">2.4.1.-</ecNumber>
    </recommendedName>
</protein>
<evidence type="ECO:0000256" key="6">
    <source>
        <dbReference type="RuleBase" id="RU366017"/>
    </source>
</evidence>
<evidence type="ECO:0000256" key="1">
    <source>
        <dbReference type="ARBA" id="ARBA00004370"/>
    </source>
</evidence>
<dbReference type="RefSeq" id="XP_005092057.1">
    <property type="nucleotide sequence ID" value="XM_005092000.3"/>
</dbReference>
<comment type="subcellular location">
    <subcellularLocation>
        <location evidence="1">Membrane</location>
    </subcellularLocation>
</comment>
<proteinExistence type="inferred from homology"/>
<keyword evidence="4 6" id="KW-0808">Transferase</keyword>
<evidence type="ECO:0000256" key="5">
    <source>
        <dbReference type="ARBA" id="ARBA00023136"/>
    </source>
</evidence>
<evidence type="ECO:0000313" key="7">
    <source>
        <dbReference type="Proteomes" id="UP000694888"/>
    </source>
</evidence>
<evidence type="ECO:0000313" key="8">
    <source>
        <dbReference type="RefSeq" id="XP_005092057.1"/>
    </source>
</evidence>
<dbReference type="InterPro" id="IPR008166">
    <property type="entry name" value="Glyco_transf_92"/>
</dbReference>
<gene>
    <name evidence="8" type="primary">LOC101847704</name>
</gene>
<organism evidence="7 8">
    <name type="scientific">Aplysia californica</name>
    <name type="common">California sea hare</name>
    <dbReference type="NCBI Taxonomy" id="6500"/>
    <lineage>
        <taxon>Eukaryota</taxon>
        <taxon>Metazoa</taxon>
        <taxon>Spiralia</taxon>
        <taxon>Lophotrochozoa</taxon>
        <taxon>Mollusca</taxon>
        <taxon>Gastropoda</taxon>
        <taxon>Heterobranchia</taxon>
        <taxon>Euthyneura</taxon>
        <taxon>Tectipleura</taxon>
        <taxon>Aplysiida</taxon>
        <taxon>Aplysioidea</taxon>
        <taxon>Aplysiidae</taxon>
        <taxon>Aplysia</taxon>
    </lineage>
</organism>
<name>A0ABM0JER7_APLCA</name>
<keyword evidence="3 6" id="KW-0328">Glycosyltransferase</keyword>
<dbReference type="Pfam" id="PF01697">
    <property type="entry name" value="Glyco_transf_92"/>
    <property type="match status" value="1"/>
</dbReference>
<accession>A0ABM0JER7</accession>